<evidence type="ECO:0000256" key="3">
    <source>
        <dbReference type="ARBA" id="ARBA00022833"/>
    </source>
</evidence>
<dbReference type="SUPFAM" id="SSF57850">
    <property type="entry name" value="RING/U-box"/>
    <property type="match status" value="1"/>
</dbReference>
<dbReference type="InterPro" id="IPR013083">
    <property type="entry name" value="Znf_RING/FYVE/PHD"/>
</dbReference>
<dbReference type="GO" id="GO:0008270">
    <property type="term" value="F:zinc ion binding"/>
    <property type="evidence" value="ECO:0007669"/>
    <property type="project" value="UniProtKB-KW"/>
</dbReference>
<evidence type="ECO:0000256" key="1">
    <source>
        <dbReference type="ARBA" id="ARBA00022723"/>
    </source>
</evidence>
<dbReference type="eggNOG" id="KOG0800">
    <property type="taxonomic scope" value="Eukaryota"/>
</dbReference>
<evidence type="ECO:0000313" key="8">
    <source>
        <dbReference type="Proteomes" id="UP000017836"/>
    </source>
</evidence>
<feature type="compositionally biased region" description="Polar residues" evidence="5">
    <location>
        <begin position="611"/>
        <end position="644"/>
    </location>
</feature>
<evidence type="ECO:0000256" key="5">
    <source>
        <dbReference type="SAM" id="MobiDB-lite"/>
    </source>
</evidence>
<dbReference type="KEGG" id="atr:18444209"/>
<feature type="region of interest" description="Disordered" evidence="5">
    <location>
        <begin position="89"/>
        <end position="112"/>
    </location>
</feature>
<accession>U5D0F9</accession>
<keyword evidence="2 4" id="KW-0863">Zinc-finger</keyword>
<dbReference type="Pfam" id="PF13639">
    <property type="entry name" value="zf-RING_2"/>
    <property type="match status" value="1"/>
</dbReference>
<feature type="region of interest" description="Disordered" evidence="5">
    <location>
        <begin position="734"/>
        <end position="789"/>
    </location>
</feature>
<dbReference type="HOGENOM" id="CLU_312693_0_0_1"/>
<feature type="compositionally biased region" description="Polar residues" evidence="5">
    <location>
        <begin position="761"/>
        <end position="776"/>
    </location>
</feature>
<sequence length="938" mass="103146">MAQAAVEESIAVRISQLDLLGQGMEGAVVNEVMDVPDTPDRLAMEKKNHILNCIGDDKNMNATVASHSNLGNARVKRLTFRGHRDIDGLGINSGGGHKSDNGHKIPGSSLPMSIRTSDSFSFKTGISEANQELTGLDTQRFLEEKHMGTVYDRERKSFAMGQNDSIGTFHSSSVPTIGPQKPDEKKLPLLRPCSSRNNGDSSFHQIHTSNLSTPKIIDGTIPVESSVIGGEKGQGRNKGKLIDLLHNFQQDSASIKNHSDTFDHLAPNWGTQDDRSEVAGTALKGTTSRIFEDSVREETGVDPTFSFKSTRHRRCKMPVLNGCKPSHSSTTFMRASSDSSKGESVGRTHRIDSRGQPFQPANAHSYSNAEPNDRNNGKGINLNCDSHFQSDQTESNFIQSKAPPRPRTGRRMLVRNGCISPQNIAHSFKQANGYSREASKDQHGGIAANASAEFSGTNCSGEIHVLSPDFSAGTDRKKDKGILMESEHGSSPKPFSCRSVPQKELSETPNISDNNVNIVEEIGSWRSTRSRSKQTSSVLACDLGRPPKEKETIVEAGELSNGENINLELVAHDYRPRVALSQATSSDILSANLPNERQSHGAQKLLKRQKTTPLSIQDQPGECSISNFLSEDSNHASSRRNNGPCNQRICEPVIEISDSPSPQMRCSSSVVSVIGTDVVHLDEQVRQVEADALLAQQLQEQFYEEFSESGGAESFDESIAWALQQEENAELTSFIPGRTPGLPVFRNPSDEHGDNYLPSPSVRNSSMRSINRSGPSSRALEDYRGSTSSRMARMRRNFHSRASPLSGRRIQFPRNMDIDMRVHLLEALEGLFDNEMPLPNNLLGLERDFNEHDYEMLLALDENNDHQGGATTSQINRLPVTLIQPTDTTVEACAICLEIPSAGDSVRHLPCLHRFHRDCIDSWLTRRPLCPICKSSVT</sequence>
<evidence type="ECO:0000259" key="6">
    <source>
        <dbReference type="PROSITE" id="PS50089"/>
    </source>
</evidence>
<dbReference type="EMBL" id="KI392495">
    <property type="protein sequence ID" value="ERN15914.1"/>
    <property type="molecule type" value="Genomic_DNA"/>
</dbReference>
<evidence type="ECO:0000256" key="2">
    <source>
        <dbReference type="ARBA" id="ARBA00022771"/>
    </source>
</evidence>
<keyword evidence="8" id="KW-1185">Reference proteome</keyword>
<evidence type="ECO:0000313" key="7">
    <source>
        <dbReference type="EMBL" id="ERN15914.1"/>
    </source>
</evidence>
<feature type="domain" description="RING-type" evidence="6">
    <location>
        <begin position="893"/>
        <end position="934"/>
    </location>
</feature>
<dbReference type="FunFam" id="3.30.40.10:FF:000594">
    <property type="entry name" value="RING/U-box superfamily protein"/>
    <property type="match status" value="1"/>
</dbReference>
<feature type="region of interest" description="Disordered" evidence="5">
    <location>
        <begin position="590"/>
        <end position="644"/>
    </location>
</feature>
<dbReference type="AlphaFoldDB" id="U5D0F9"/>
<keyword evidence="3" id="KW-0862">Zinc</keyword>
<organism evidence="7 8">
    <name type="scientific">Amborella trichopoda</name>
    <dbReference type="NCBI Taxonomy" id="13333"/>
    <lineage>
        <taxon>Eukaryota</taxon>
        <taxon>Viridiplantae</taxon>
        <taxon>Streptophyta</taxon>
        <taxon>Embryophyta</taxon>
        <taxon>Tracheophyta</taxon>
        <taxon>Spermatophyta</taxon>
        <taxon>Magnoliopsida</taxon>
        <taxon>Amborellales</taxon>
        <taxon>Amborellaceae</taxon>
        <taxon>Amborella</taxon>
    </lineage>
</organism>
<dbReference type="InterPro" id="IPR051834">
    <property type="entry name" value="RING_finger_E3_ligase"/>
</dbReference>
<reference evidence="8" key="1">
    <citation type="journal article" date="2013" name="Science">
        <title>The Amborella genome and the evolution of flowering plants.</title>
        <authorList>
            <consortium name="Amborella Genome Project"/>
        </authorList>
    </citation>
    <scope>NUCLEOTIDE SEQUENCE [LARGE SCALE GENOMIC DNA]</scope>
</reference>
<feature type="compositionally biased region" description="Basic and acidic residues" evidence="5">
    <location>
        <begin position="340"/>
        <end position="353"/>
    </location>
</feature>
<evidence type="ECO:0000256" key="4">
    <source>
        <dbReference type="PROSITE-ProRule" id="PRU00175"/>
    </source>
</evidence>
<dbReference type="PANTHER" id="PTHR45931">
    <property type="entry name" value="SI:CH211-59O9.10"/>
    <property type="match status" value="1"/>
</dbReference>
<gene>
    <name evidence="7" type="ORF">AMTR_s00039p00223340</name>
</gene>
<feature type="compositionally biased region" description="Polar residues" evidence="5">
    <location>
        <begin position="326"/>
        <end position="339"/>
    </location>
</feature>
<dbReference type="GO" id="GO:0061630">
    <property type="term" value="F:ubiquitin protein ligase activity"/>
    <property type="evidence" value="ECO:0000318"/>
    <property type="project" value="GO_Central"/>
</dbReference>
<dbReference type="Proteomes" id="UP000017836">
    <property type="component" value="Unassembled WGS sequence"/>
</dbReference>
<feature type="region of interest" description="Disordered" evidence="5">
    <location>
        <begin position="319"/>
        <end position="383"/>
    </location>
</feature>
<keyword evidence="1" id="KW-0479">Metal-binding</keyword>
<dbReference type="OrthoDB" id="8062037at2759"/>
<dbReference type="PROSITE" id="PS50089">
    <property type="entry name" value="ZF_RING_2"/>
    <property type="match status" value="1"/>
</dbReference>
<feature type="region of interest" description="Disordered" evidence="5">
    <location>
        <begin position="391"/>
        <end position="410"/>
    </location>
</feature>
<dbReference type="Gene3D" id="3.30.40.10">
    <property type="entry name" value="Zinc/RING finger domain, C3HC4 (zinc finger)"/>
    <property type="match status" value="1"/>
</dbReference>
<dbReference type="Gramene" id="ERN15914">
    <property type="protein sequence ID" value="ERN15914"/>
    <property type="gene ID" value="AMTR_s00039p00223340"/>
</dbReference>
<dbReference type="InterPro" id="IPR001841">
    <property type="entry name" value="Znf_RING"/>
</dbReference>
<name>U5D0F9_AMBTC</name>
<dbReference type="PANTHER" id="PTHR45931:SF25">
    <property type="entry name" value="E3 UBIQUITIN-PROTEIN LIGASE RLIM-LIKE ISOFORM X1"/>
    <property type="match status" value="1"/>
</dbReference>
<dbReference type="SMART" id="SM00184">
    <property type="entry name" value="RING"/>
    <property type="match status" value="1"/>
</dbReference>
<proteinExistence type="predicted"/>
<protein>
    <recommendedName>
        <fullName evidence="6">RING-type domain-containing protein</fullName>
    </recommendedName>
</protein>
<dbReference type="GO" id="GO:0006511">
    <property type="term" value="P:ubiquitin-dependent protein catabolic process"/>
    <property type="evidence" value="ECO:0000318"/>
    <property type="project" value="GO_Central"/>
</dbReference>